<evidence type="ECO:0000313" key="2">
    <source>
        <dbReference type="EMBL" id="PHN02448.1"/>
    </source>
</evidence>
<dbReference type="SUPFAM" id="SSF142764">
    <property type="entry name" value="YgbK-like"/>
    <property type="match status" value="1"/>
</dbReference>
<dbReference type="InterPro" id="IPR037051">
    <property type="entry name" value="4-carb_acid_sugar_kinase_N_sf"/>
</dbReference>
<organism evidence="2 3">
    <name type="scientific">Flavilitoribacter nigricans (strain ATCC 23147 / DSM 23189 / NBRC 102662 / NCIMB 1420 / SS-2)</name>
    <name type="common">Lewinella nigricans</name>
    <dbReference type="NCBI Taxonomy" id="1122177"/>
    <lineage>
        <taxon>Bacteria</taxon>
        <taxon>Pseudomonadati</taxon>
        <taxon>Bacteroidota</taxon>
        <taxon>Saprospiria</taxon>
        <taxon>Saprospirales</taxon>
        <taxon>Lewinellaceae</taxon>
        <taxon>Flavilitoribacter</taxon>
    </lineage>
</organism>
<reference evidence="2 3" key="1">
    <citation type="submission" date="2017-10" db="EMBL/GenBank/DDBJ databases">
        <title>The draft genome sequence of Lewinella nigricans NBRC 102662.</title>
        <authorList>
            <person name="Wang K."/>
        </authorList>
    </citation>
    <scope>NUCLEOTIDE SEQUENCE [LARGE SCALE GENOMIC DNA]</scope>
    <source>
        <strain evidence="2 3">NBRC 102662</strain>
    </source>
</reference>
<name>A0A2D0N231_FLAN2</name>
<proteinExistence type="predicted"/>
<dbReference type="InterPro" id="IPR042213">
    <property type="entry name" value="NBD_C_sf"/>
</dbReference>
<dbReference type="Proteomes" id="UP000223913">
    <property type="component" value="Unassembled WGS sequence"/>
</dbReference>
<keyword evidence="3" id="KW-1185">Reference proteome</keyword>
<dbReference type="Gene3D" id="3.40.980.20">
    <property type="entry name" value="Four-carbon acid sugar kinase, nucleotide binding domain"/>
    <property type="match status" value="1"/>
</dbReference>
<protein>
    <recommendedName>
        <fullName evidence="1">Four-carbon acid sugar kinase N-terminal domain-containing protein</fullName>
    </recommendedName>
</protein>
<dbReference type="InterPro" id="IPR010737">
    <property type="entry name" value="4-carb_acid_sugar_kinase_N"/>
</dbReference>
<comment type="caution">
    <text evidence="2">The sequence shown here is derived from an EMBL/GenBank/DDBJ whole genome shotgun (WGS) entry which is preliminary data.</text>
</comment>
<sequence length="385" mass="43123">MHIVIADDLTGAAEIAGVGLSRGLKGVVSTTVDPGAGADLWCLATDTRSFARKEAGEKIEASTRELHKLHPDIFYKKIDSALRGNVMLECDVFTKTQGLDRAIIIPANPSLNRIVKDGTYYINDVPLADTNFFRSKKGSSRLLDLINPDFRDRTRVIREISDIDGPGFYIGEVTNHEDLLKWAALADQDVALCGGSDFFDALLEYRGLHLAGNPEEKVPFGERQLLILGSATVDNEFLIKQISDQGFSVSNMPWEIFNNAKFSASDIEQWYEEIKVIYENSKKLVITMSYKDLPFEERPHLKVALGDLIIAMMKHSSVDELFVEGGATSYAILNKMEADELYPVQHLARGVTRMELAKYKPLKMTLKPGSYKWPDSIWPRLKISF</sequence>
<dbReference type="Gene3D" id="3.40.50.10840">
    <property type="entry name" value="Putative sugar-binding, N-terminal domain"/>
    <property type="match status" value="1"/>
</dbReference>
<dbReference type="RefSeq" id="WP_099154195.1">
    <property type="nucleotide sequence ID" value="NZ_PDUD01000040.1"/>
</dbReference>
<evidence type="ECO:0000259" key="1">
    <source>
        <dbReference type="Pfam" id="PF07005"/>
    </source>
</evidence>
<dbReference type="AlphaFoldDB" id="A0A2D0N231"/>
<accession>A0A2D0N231</accession>
<gene>
    <name evidence="2" type="ORF">CRP01_32215</name>
</gene>
<feature type="domain" description="Four-carbon acid sugar kinase N-terminal" evidence="1">
    <location>
        <begin position="3"/>
        <end position="149"/>
    </location>
</feature>
<dbReference type="OrthoDB" id="9778478at2"/>
<dbReference type="Pfam" id="PF07005">
    <property type="entry name" value="SBD_N"/>
    <property type="match status" value="1"/>
</dbReference>
<evidence type="ECO:0000313" key="3">
    <source>
        <dbReference type="Proteomes" id="UP000223913"/>
    </source>
</evidence>
<dbReference type="EMBL" id="PDUD01000040">
    <property type="protein sequence ID" value="PHN02448.1"/>
    <property type="molecule type" value="Genomic_DNA"/>
</dbReference>